<comment type="caution">
    <text evidence="2">The sequence shown here is derived from an EMBL/GenBank/DDBJ whole genome shotgun (WGS) entry which is preliminary data.</text>
</comment>
<feature type="domain" description="NmrA-like" evidence="1">
    <location>
        <begin position="3"/>
        <end position="249"/>
    </location>
</feature>
<sequence length="281" mass="29326">MSNETILVTGATGKVGRRLTALLREAGHDVRAVSRSTEIPFDWHDDATWGPALDGVGAAYLIAPDEPFPADAFAAAAAKAGVRRLVGQSGRRIHVVTEAAGLSHDAIGMHAVQVAVQGSGLEWTVLQPNNFNQNFSEGDYHGSLLAGELVLPSEGIVEPFIDVEDIAAVAAAVLTEDGHHGKVYELSGPAAVSFDEAVATIAAASGTDIAFHAVDPDGYAAAMRAEGLPEPLILFLDLMFRVMREGAIADPADGVARVLGREPVAFADWAARAAAEGAWSK</sequence>
<protein>
    <submittedName>
        <fullName evidence="2">NAD-dependent epimerase/dehydratase family protein</fullName>
    </submittedName>
</protein>
<proteinExistence type="predicted"/>
<dbReference type="RefSeq" id="WP_136531161.1">
    <property type="nucleotide sequence ID" value="NZ_STGX01000014.1"/>
</dbReference>
<keyword evidence="3" id="KW-1185">Reference proteome</keyword>
<reference evidence="2 3" key="1">
    <citation type="journal article" date="2018" name="Int. J. Syst. Evol. Microbiol.">
        <title>Glycomyces paridis sp. nov., isolated from the medicinal plant Paris polyphylla.</title>
        <authorList>
            <person name="Fang X.M."/>
            <person name="Bai J.L."/>
            <person name="Su J."/>
            <person name="Zhao L.L."/>
            <person name="Liu H.Y."/>
            <person name="Ma B.P."/>
            <person name="Zhang Y.Q."/>
            <person name="Yu L.Y."/>
        </authorList>
    </citation>
    <scope>NUCLEOTIDE SEQUENCE [LARGE SCALE GENOMIC DNA]</scope>
    <source>
        <strain evidence="2 3">CPCC 204357</strain>
    </source>
</reference>
<evidence type="ECO:0000313" key="2">
    <source>
        <dbReference type="EMBL" id="THV26532.1"/>
    </source>
</evidence>
<dbReference type="SUPFAM" id="SSF51735">
    <property type="entry name" value="NAD(P)-binding Rossmann-fold domains"/>
    <property type="match status" value="1"/>
</dbReference>
<dbReference type="PANTHER" id="PTHR43162:SF1">
    <property type="entry name" value="PRESTALK A DIFFERENTIATION PROTEIN A"/>
    <property type="match status" value="1"/>
</dbReference>
<evidence type="ECO:0000259" key="1">
    <source>
        <dbReference type="Pfam" id="PF05368"/>
    </source>
</evidence>
<dbReference type="AlphaFoldDB" id="A0A4S8PBL7"/>
<dbReference type="InterPro" id="IPR008030">
    <property type="entry name" value="NmrA-like"/>
</dbReference>
<dbReference type="OrthoDB" id="3250520at2"/>
<dbReference type="PANTHER" id="PTHR43162">
    <property type="match status" value="1"/>
</dbReference>
<accession>A0A4S8PBL7</accession>
<organism evidence="2 3">
    <name type="scientific">Glycomyces paridis</name>
    <dbReference type="NCBI Taxonomy" id="2126555"/>
    <lineage>
        <taxon>Bacteria</taxon>
        <taxon>Bacillati</taxon>
        <taxon>Actinomycetota</taxon>
        <taxon>Actinomycetes</taxon>
        <taxon>Glycomycetales</taxon>
        <taxon>Glycomycetaceae</taxon>
        <taxon>Glycomyces</taxon>
    </lineage>
</organism>
<dbReference type="InterPro" id="IPR051604">
    <property type="entry name" value="Ergot_Alk_Oxidoreductase"/>
</dbReference>
<dbReference type="Proteomes" id="UP000305792">
    <property type="component" value="Unassembled WGS sequence"/>
</dbReference>
<dbReference type="Pfam" id="PF05368">
    <property type="entry name" value="NmrA"/>
    <property type="match status" value="1"/>
</dbReference>
<dbReference type="Gene3D" id="3.90.25.10">
    <property type="entry name" value="UDP-galactose 4-epimerase, domain 1"/>
    <property type="match status" value="1"/>
</dbReference>
<name>A0A4S8PBL7_9ACTN</name>
<gene>
    <name evidence="2" type="ORF">E9998_18425</name>
</gene>
<evidence type="ECO:0000313" key="3">
    <source>
        <dbReference type="Proteomes" id="UP000305792"/>
    </source>
</evidence>
<dbReference type="InterPro" id="IPR036291">
    <property type="entry name" value="NAD(P)-bd_dom_sf"/>
</dbReference>
<dbReference type="Gene3D" id="3.40.50.720">
    <property type="entry name" value="NAD(P)-binding Rossmann-like Domain"/>
    <property type="match status" value="1"/>
</dbReference>
<dbReference type="EMBL" id="STGX01000014">
    <property type="protein sequence ID" value="THV26532.1"/>
    <property type="molecule type" value="Genomic_DNA"/>
</dbReference>